<evidence type="ECO:0000256" key="1">
    <source>
        <dbReference type="ARBA" id="ARBA00010643"/>
    </source>
</evidence>
<keyword evidence="2 7" id="KW-0001">2Fe-2S</keyword>
<dbReference type="InterPro" id="IPR036249">
    <property type="entry name" value="Thioredoxin-like_sf"/>
</dbReference>
<keyword evidence="3 7" id="KW-0479">Metal-binding</keyword>
<keyword evidence="5 7" id="KW-0411">Iron-sulfur</keyword>
<feature type="binding site" evidence="7">
    <location>
        <position position="123"/>
    </location>
    <ligand>
        <name>[2Fe-2S] cluster</name>
        <dbReference type="ChEBI" id="CHEBI:190135"/>
    </ligand>
</feature>
<dbReference type="InterPro" id="IPR028431">
    <property type="entry name" value="NADP_DH_HndA-like"/>
</dbReference>
<accession>A0A367ZLV1</accession>
<dbReference type="GO" id="GO:0051537">
    <property type="term" value="F:2 iron, 2 sulfur cluster binding"/>
    <property type="evidence" value="ECO:0007669"/>
    <property type="project" value="UniProtKB-KW"/>
</dbReference>
<dbReference type="PIRSF" id="PIRSF000216">
    <property type="entry name" value="NADH_DH_24kDa"/>
    <property type="match status" value="1"/>
</dbReference>
<dbReference type="EMBL" id="QOQW01000016">
    <property type="protein sequence ID" value="RCK79020.1"/>
    <property type="molecule type" value="Genomic_DNA"/>
</dbReference>
<dbReference type="AlphaFoldDB" id="A0A367ZLV1"/>
<feature type="binding site" evidence="7">
    <location>
        <position position="119"/>
    </location>
    <ligand>
        <name>[2Fe-2S] cluster</name>
        <dbReference type="ChEBI" id="CHEBI:190135"/>
    </ligand>
</feature>
<proteinExistence type="inferred from homology"/>
<dbReference type="InterPro" id="IPR041921">
    <property type="entry name" value="NuoE_N"/>
</dbReference>
<dbReference type="PANTHER" id="PTHR43342">
    <property type="entry name" value="NADH-QUINONE OXIDOREDUCTASE, E SUBUNIT"/>
    <property type="match status" value="1"/>
</dbReference>
<reference evidence="8 9" key="1">
    <citation type="submission" date="2018-05" db="EMBL/GenBank/DDBJ databases">
        <title>A metagenomic window into the 2 km-deep terrestrial subsurface aquifer revealed taxonomically and functionally diverse microbial community comprising novel uncultured bacterial lineages.</title>
        <authorList>
            <person name="Kadnikov V.V."/>
            <person name="Mardanov A.V."/>
            <person name="Beletsky A.V."/>
            <person name="Banks D."/>
            <person name="Pimenov N.V."/>
            <person name="Frank Y.A."/>
            <person name="Karnachuk O.V."/>
            <person name="Ravin N.V."/>
        </authorList>
    </citation>
    <scope>NUCLEOTIDE SEQUENCE [LARGE SCALE GENOMIC DNA]</scope>
    <source>
        <strain evidence="8">BY5</strain>
    </source>
</reference>
<sequence>MADQFETVRGIIGRYHHDRSRLIQAMYEIQDAMGYISDPILAMIAEGFGIAKSEVAGVATFYPHFQLKAKARFVIRCCSGVVCEICGNAALREAVRKTLRIKEGEATRDGMFLLKVGGCLGACDQAPALMINETLYGKVRPEDIPDLLQGVARGAAMGEKS</sequence>
<dbReference type="GO" id="GO:0046872">
    <property type="term" value="F:metal ion binding"/>
    <property type="evidence" value="ECO:0007669"/>
    <property type="project" value="UniProtKB-KW"/>
</dbReference>
<evidence type="ECO:0000256" key="3">
    <source>
        <dbReference type="ARBA" id="ARBA00022723"/>
    </source>
</evidence>
<name>A0A367ZLV1_9BACT</name>
<comment type="cofactor">
    <cofactor evidence="6">
        <name>[2Fe-2S] cluster</name>
        <dbReference type="ChEBI" id="CHEBI:190135"/>
    </cofactor>
</comment>
<dbReference type="Pfam" id="PF01257">
    <property type="entry name" value="2Fe-2S_thioredx"/>
    <property type="match status" value="1"/>
</dbReference>
<gene>
    <name evidence="8" type="ORF">OZSIB_0362</name>
</gene>
<comment type="similarity">
    <text evidence="1">Belongs to the complex I 24 kDa subunit family.</text>
</comment>
<dbReference type="PANTHER" id="PTHR43342:SF1">
    <property type="entry name" value="BIFURCATING [FEFE] HYDROGENASE GAMMA SUBUNIT"/>
    <property type="match status" value="1"/>
</dbReference>
<feature type="binding site" evidence="7">
    <location>
        <position position="83"/>
    </location>
    <ligand>
        <name>[2Fe-2S] cluster</name>
        <dbReference type="ChEBI" id="CHEBI:190135"/>
    </ligand>
</feature>
<comment type="caution">
    <text evidence="8">The sequence shown here is derived from an EMBL/GenBank/DDBJ whole genome shotgun (WGS) entry which is preliminary data.</text>
</comment>
<keyword evidence="4 7" id="KW-0408">Iron</keyword>
<evidence type="ECO:0000313" key="9">
    <source>
        <dbReference type="Proteomes" id="UP000252355"/>
    </source>
</evidence>
<evidence type="ECO:0000256" key="6">
    <source>
        <dbReference type="ARBA" id="ARBA00034078"/>
    </source>
</evidence>
<organism evidence="8 9">
    <name type="scientific">Candidatus Ozemobacter sibiricus</name>
    <dbReference type="NCBI Taxonomy" id="2268124"/>
    <lineage>
        <taxon>Bacteria</taxon>
        <taxon>Candidatus Ozemobacteria</taxon>
        <taxon>Candidatus Ozemobacterales</taxon>
        <taxon>Candidatus Ozemobacteraceae</taxon>
        <taxon>Candidatus Ozemobacter</taxon>
    </lineage>
</organism>
<dbReference type="Proteomes" id="UP000252355">
    <property type="component" value="Unassembled WGS sequence"/>
</dbReference>
<evidence type="ECO:0000313" key="8">
    <source>
        <dbReference type="EMBL" id="RCK79020.1"/>
    </source>
</evidence>
<protein>
    <submittedName>
        <fullName evidence="8">[FeFe] trimeric bifurcating hydrogernase, NuoE-like subunit</fullName>
    </submittedName>
</protein>
<dbReference type="Gene3D" id="3.40.30.10">
    <property type="entry name" value="Glutaredoxin"/>
    <property type="match status" value="1"/>
</dbReference>
<dbReference type="InterPro" id="IPR042128">
    <property type="entry name" value="NuoE_dom"/>
</dbReference>
<dbReference type="GO" id="GO:0016491">
    <property type="term" value="F:oxidoreductase activity"/>
    <property type="evidence" value="ECO:0007669"/>
    <property type="project" value="InterPro"/>
</dbReference>
<evidence type="ECO:0000256" key="7">
    <source>
        <dbReference type="PIRSR" id="PIRSR000216-1"/>
    </source>
</evidence>
<evidence type="ECO:0000256" key="4">
    <source>
        <dbReference type="ARBA" id="ARBA00023004"/>
    </source>
</evidence>
<dbReference type="SUPFAM" id="SSF52833">
    <property type="entry name" value="Thioredoxin-like"/>
    <property type="match status" value="1"/>
</dbReference>
<comment type="cofactor">
    <cofactor evidence="7">
        <name>[2Fe-2S] cluster</name>
        <dbReference type="ChEBI" id="CHEBI:190135"/>
    </cofactor>
    <text evidence="7">Binds 1 [2Fe-2S] cluster.</text>
</comment>
<dbReference type="InterPro" id="IPR002023">
    <property type="entry name" value="NuoE-like"/>
</dbReference>
<evidence type="ECO:0000256" key="5">
    <source>
        <dbReference type="ARBA" id="ARBA00023014"/>
    </source>
</evidence>
<dbReference type="Gene3D" id="1.10.10.1590">
    <property type="entry name" value="NADH-quinone oxidoreductase subunit E"/>
    <property type="match status" value="1"/>
</dbReference>
<feature type="binding site" evidence="7">
    <location>
        <position position="78"/>
    </location>
    <ligand>
        <name>[2Fe-2S] cluster</name>
        <dbReference type="ChEBI" id="CHEBI:190135"/>
    </ligand>
</feature>
<dbReference type="CDD" id="cd03064">
    <property type="entry name" value="TRX_Fd_NuoE"/>
    <property type="match status" value="1"/>
</dbReference>
<evidence type="ECO:0000256" key="2">
    <source>
        <dbReference type="ARBA" id="ARBA00022714"/>
    </source>
</evidence>